<dbReference type="Pfam" id="PF08518">
    <property type="entry name" value="GIT_SHD"/>
    <property type="match status" value="1"/>
</dbReference>
<dbReference type="EMBL" id="JARKIF010000010">
    <property type="protein sequence ID" value="KAJ7628449.1"/>
    <property type="molecule type" value="Genomic_DNA"/>
</dbReference>
<dbReference type="InterPro" id="IPR013724">
    <property type="entry name" value="GIT_SHD"/>
</dbReference>
<evidence type="ECO:0000313" key="3">
    <source>
        <dbReference type="EMBL" id="KAJ7628449.1"/>
    </source>
</evidence>
<evidence type="ECO:0000313" key="4">
    <source>
        <dbReference type="Proteomes" id="UP001221142"/>
    </source>
</evidence>
<comment type="caution">
    <text evidence="3">The sequence shown here is derived from an EMBL/GenBank/DDBJ whole genome shotgun (WGS) entry which is preliminary data.</text>
</comment>
<evidence type="ECO:0000256" key="1">
    <source>
        <dbReference type="SAM" id="MobiDB-lite"/>
    </source>
</evidence>
<gene>
    <name evidence="3" type="ORF">FB45DRAFT_38143</name>
</gene>
<dbReference type="AlphaFoldDB" id="A0AAD7FM84"/>
<reference evidence="3" key="1">
    <citation type="submission" date="2023-03" db="EMBL/GenBank/DDBJ databases">
        <title>Massive genome expansion in bonnet fungi (Mycena s.s.) driven by repeated elements and novel gene families across ecological guilds.</title>
        <authorList>
            <consortium name="Lawrence Berkeley National Laboratory"/>
            <person name="Harder C.B."/>
            <person name="Miyauchi S."/>
            <person name="Viragh M."/>
            <person name="Kuo A."/>
            <person name="Thoen E."/>
            <person name="Andreopoulos B."/>
            <person name="Lu D."/>
            <person name="Skrede I."/>
            <person name="Drula E."/>
            <person name="Henrissat B."/>
            <person name="Morin E."/>
            <person name="Kohler A."/>
            <person name="Barry K."/>
            <person name="LaButti K."/>
            <person name="Morin E."/>
            <person name="Salamov A."/>
            <person name="Lipzen A."/>
            <person name="Mereny Z."/>
            <person name="Hegedus B."/>
            <person name="Baldrian P."/>
            <person name="Stursova M."/>
            <person name="Weitz H."/>
            <person name="Taylor A."/>
            <person name="Grigoriev I.V."/>
            <person name="Nagy L.G."/>
            <person name="Martin F."/>
            <person name="Kauserud H."/>
        </authorList>
    </citation>
    <scope>NUCLEOTIDE SEQUENCE</scope>
    <source>
        <strain evidence="3">9284</strain>
    </source>
</reference>
<sequence length="161" mass="18067">MNTGRIFLRTRRPRVSSPAGTAFSGISTYHSDLPSSLRDDNAHHITPAIDYQSVSQAHFNELEQYLFAHSATNSPTRVTTTSKKLTRLTVQQFQELATDVYDEVRRKGENGGKCSSLFEFYFQSRCSSSFPSTPQRISPKTQSSASKTRYTSTGTLRSSRQ</sequence>
<keyword evidence="4" id="KW-1185">Reference proteome</keyword>
<proteinExistence type="predicted"/>
<name>A0AAD7FM84_9AGAR</name>
<organism evidence="3 4">
    <name type="scientific">Roridomyces roridus</name>
    <dbReference type="NCBI Taxonomy" id="1738132"/>
    <lineage>
        <taxon>Eukaryota</taxon>
        <taxon>Fungi</taxon>
        <taxon>Dikarya</taxon>
        <taxon>Basidiomycota</taxon>
        <taxon>Agaricomycotina</taxon>
        <taxon>Agaricomycetes</taxon>
        <taxon>Agaricomycetidae</taxon>
        <taxon>Agaricales</taxon>
        <taxon>Marasmiineae</taxon>
        <taxon>Mycenaceae</taxon>
        <taxon>Roridomyces</taxon>
    </lineage>
</organism>
<evidence type="ECO:0000259" key="2">
    <source>
        <dbReference type="SMART" id="SM00555"/>
    </source>
</evidence>
<feature type="region of interest" description="Disordered" evidence="1">
    <location>
        <begin position="127"/>
        <end position="161"/>
    </location>
</feature>
<accession>A0AAD7FM84</accession>
<protein>
    <recommendedName>
        <fullName evidence="2">GIT Spa2 homology (SHD) domain-containing protein</fullName>
    </recommendedName>
</protein>
<feature type="domain" description="GIT Spa2 homology (SHD)" evidence="2">
    <location>
        <begin position="81"/>
        <end position="110"/>
    </location>
</feature>
<dbReference type="SMART" id="SM00555">
    <property type="entry name" value="GIT"/>
    <property type="match status" value="1"/>
</dbReference>
<dbReference type="Proteomes" id="UP001221142">
    <property type="component" value="Unassembled WGS sequence"/>
</dbReference>